<dbReference type="Proteomes" id="UP000516480">
    <property type="component" value="Chromosome 13"/>
</dbReference>
<dbReference type="Proteomes" id="UP000220214">
    <property type="component" value="Chromosome 13"/>
</dbReference>
<evidence type="ECO:0000313" key="7">
    <source>
        <dbReference type="Proteomes" id="UP000220214"/>
    </source>
</evidence>
<evidence type="ECO:0000313" key="5">
    <source>
        <dbReference type="EMBL" id="SCN27714.1"/>
    </source>
</evidence>
<evidence type="ECO:0000313" key="8">
    <source>
        <dbReference type="Proteomes" id="UP000516480"/>
    </source>
</evidence>
<keyword evidence="2" id="KW-1133">Transmembrane helix</keyword>
<feature type="transmembrane region" description="Helical" evidence="2">
    <location>
        <begin position="553"/>
        <end position="572"/>
    </location>
</feature>
<dbReference type="EMBL" id="LT614639">
    <property type="protein sequence ID" value="SCN27714.1"/>
    <property type="molecule type" value="Genomic_DNA"/>
</dbReference>
<dbReference type="OrthoDB" id="392768at2759"/>
<feature type="region of interest" description="Disordered" evidence="1">
    <location>
        <begin position="317"/>
        <end position="375"/>
    </location>
</feature>
<dbReference type="PANTHER" id="PTHR14113:SF6">
    <property type="entry name" value="PROTEIN PICCOLO"/>
    <property type="match status" value="1"/>
</dbReference>
<feature type="compositionally biased region" description="Basic and acidic residues" evidence="1">
    <location>
        <begin position="2659"/>
        <end position="2681"/>
    </location>
</feature>
<feature type="compositionally biased region" description="Polar residues" evidence="1">
    <location>
        <begin position="2683"/>
        <end position="2701"/>
    </location>
</feature>
<feature type="compositionally biased region" description="Low complexity" evidence="1">
    <location>
        <begin position="318"/>
        <end position="332"/>
    </location>
</feature>
<proteinExistence type="predicted"/>
<feature type="region of interest" description="Disordered" evidence="1">
    <location>
        <begin position="2620"/>
        <end position="2734"/>
    </location>
</feature>
<keyword evidence="2" id="KW-0812">Transmembrane</keyword>
<dbReference type="VEuPathDB" id="PlasmoDB:PBANKA_1321600"/>
<feature type="compositionally biased region" description="Basic and acidic residues" evidence="1">
    <location>
        <begin position="2703"/>
        <end position="2722"/>
    </location>
</feature>
<evidence type="ECO:0000313" key="6">
    <source>
        <dbReference type="Proteomes" id="UP000219860"/>
    </source>
</evidence>
<feature type="transmembrane region" description="Helical" evidence="2">
    <location>
        <begin position="521"/>
        <end position="547"/>
    </location>
</feature>
<dbReference type="Proteomes" id="UP000219860">
    <property type="component" value="Chromosome 13"/>
</dbReference>
<dbReference type="EMBL" id="LT608149">
    <property type="protein sequence ID" value="SCL96793.1"/>
    <property type="molecule type" value="Genomic_DNA"/>
</dbReference>
<evidence type="ECO:0000313" key="3">
    <source>
        <dbReference type="EMBL" id="SCL96793.1"/>
    </source>
</evidence>
<name>A0A1C6X224_PLABE</name>
<gene>
    <name evidence="5" type="ORF">PBNK65E_000371100</name>
    <name evidence="3" type="ORF">PBNK65NY_000370600</name>
    <name evidence="4" type="ORF">PBSP11A_000371400</name>
</gene>
<sequence length="3341" mass="401438">MSLYKIPEEKLKTQEKILDKNILNGNIKKYDMHKLRFILRKYIRHNNRLLNYHKYKEVIDNFEAFKIVVIIYVNSFLNKKTIFNYSFRYSHIIKILYLNRKAKRLIYGNNYYTKDNTLSRNIKGRNCEKKNGLLFYNNKYAHGRKSSDDKKHMTIDFYYVLKSEDYDKLDEIICNSRIKLPAFSYFDIYLFSNNKKLKYEINKKKVKYIDVYSVLYYLYISVVISYMHLKDFHDAKIKFFEYIYLKRKIEKLDSYFQVKEKKKPKITGPISSRMKKKFYSYYDSILSERNTINLSLKNNKEETKEDDEINTKYKNKITHTNNDNNNSLNKYTKQNKGFSPNSKIKNNKKISSNKKANSESKLVESEQTNKNGNLKNVDVNEINETFYKRECDTSSDNEVIKNKNMFNKNEHAHFKSKYNNNSTQTRVTKKEKRIHKKSRKEYLTLDEYLLFLKIKHCEISLENLANIMKDNTLEDKICSIKKLRYIINSAECDDKTNLYKKDKILKKLLKTKDKNFKFYNYFFDVLIYFSYFKQIHIIEGMLIMALIFSKLNFINLSIYIYRNVYLFLYYIFENYQKKKIYFNKNQKANKITSLNITFIDSNEIHTERCDLITKEHIFREKNNINKTSKRKNLVINGPNEGMIGEKKIKNKKIKDDNLIIDSMRNTKNGDMYRTYTTNEDIIFENGNKIQDLNVNINGNKVNNRNEEYKKYNGSNKMYVDECSCNCETLKMHNNIISSFNNFLEEARNNNNFYFLNEYYEKKFHSSCHNDYFFLGNSLSSSNSNDINNIIYKSIIHNSIFFNCKYIFNGIKKYIYNFLNIINYIEIKYTFYQNNYNLKNIIYYLYMDKIIKSYDFNIYTYEKNMYVLKRIIFFHNHINVYHNDTDYLNDDKSIKSLFFKIFYNLSKNEILKFSQSNHLEYKKDIHYVYNNIPNDSNKTNHEIQNEDGYKITITTDKNLNGSLYIGKGDNNTKNVNRNDCDICFDKTDKGSFCENNNNISEKHDNHNLDTIKDGIVSKKAIHVDKYISSYYMKKFENTEDDKKENTYTYYINANNKKDNYFHKTEIKNNMYSGDNNILDINDQCYNSRSDNTLGEQIGHSNSSYKNINKLNSPIQVNAFSNYNYKNPLLWSVKDTRKIMVTNQSEENFVHNSYGNIFVNKNMSNMNNPSKTSVKYDGRKNDNFIDNILKKKKKINKLNKNGSDDMNNFKNQNVQTFFNFSNNELKIMVYNFLYLYILDEYIYGNTHKKDINEYLNFKNVLRKKQKLRYNFFNLISKTNNDIGNEIDLYKKYIKGTYIKKIKKTENKAYNSIFGQKTSIKVNVKKEINDNYKTQTGQHAEIDSEIKNHKSLLLKTDEEYINMFIKKKKKYTQNYYLLFNNKKFYSNKVINFLRDFYKKEHTIHQMKINIEKYEHIYFLFLITEALSYLILPYINSSFADIKCYKNMYGTTLTQIDKFRLNTIPLVFDASTIYQKGNVNSNRTYINNWIYRRKRLINNIKKGRGYSSISNIYNISSFFNNVKKVNFLSLKSQKKGKYIENNSEGPNIYDKNCEETKNNKQKYYRINTLNNIIKNESAYIQKYSMFNENETTQNTLFNKSNLKNQKKYISLKYNQDPNENIYYLNMYNIKETIQQIRDCESKLSIETKTVIENSFLFDDYYELDICELKKIYHNKSKYFLIKKYETIITLAFFTRYNTYLLFSLYQRLALLNYMYSNYNISISILRYINQIHCKLINKQKGPDYTRINHNKREYYINGNSKYDTDNECDMFTRNYEFYKTQNEGNRERNHFCKAEEKKKKSNILFYMKNEDIFFQDYIINTYSTNFINDKNNAHDYFPFNSNKTLYEKLSNIKSFRFSTFFDIFFELKINFNCLANSHICVQNALKYLFFFIKNAHKFNFFIYYKEKKLVKKRNNIYSPKWINAEKKYINDINDNNIRENNIHENSPYNESINLETSCKKIKERNMTTNSISMFNNNQYDFKENKTKLDSDYRGYSYMNDQEFEINKQLKTDQKIDRHNSCENINSTEHDTTAVPFSKNTMPTKYDKSSSKNNAYNESHYKYKIDINKLRGSKFFYIIAISLLKQINTNYYYDNIKEINLIYEEDLIDKEINVNNIVKNDYKELLHLSYKYIIKSIKTDRDNLPSYYYLCIIYLYSLKIEKCKYICNNFLLKNYHNAYSFPFWLLTIVVNSCRNIYCDDIFNRKLIKENEIQKINKNTFYKKNKTANRKNISNKSFKYDGYSKENNIKYVTNKNTHKDIDSSIFDNYKKKYISLLIDLKFNSPNFYKSITNTNDVFAINNKKENYMNNLCYISNIMGCANSLKNDCDKSKEIILSNSLHIPNKIDKKDDVKKYTIPEESQRFYDSIKKEQQFSKNIENINKRSQYNEKDQNKNYSSHELNMNFYGESTFNIDCFLYISKAINYFSDNIFFFYLYVHYMINFFGFHDIFFFWEKLKRNKKNNYINSKLDFSLLNKILEEDKMRSSNSSVYSEYEESASRNDTYRGSDVSITNYSFLNLKKSKTHQKDRKSVIINNDQNNDINYKINNLNSNNYEHCENSNISDRSYNLSGEEELSSDNFLMDTNISLPKNLMRSKNFENKLLTNNIKDEINKIQVSLKIIKGEKKHLRKNLQKKKRETSIGHNKSKRNDIEMKENNITNISNIEQKETKNSKIPTKGKDKEGEKPSNKSKQQISIGTLDTNINYMDSNYEKGENKTKEKDHKVEIEKKKKSKKNTPPKNKALYIDTSKVKLLPCSLPIILTLYNYIHRIVEKKKKNSDLHIYFYLSNIMFYINLKKIKCELHHDTNNDNNFVKRNRINNINCFFNYSKTNDKISNKYDFSENCKNNSYENVNTHNYSRIINNIKSAENIYIPHKNNNIMKRKFVKQINLKSIYLECITWINIGEILMYLKINTKVIIYIFNIIETYIKFYLNLNNNNNYYNYENTTFFYNLTQQFMCLKCLYLFYLYSKCKKKNVYKSSSIYPNILGVPSHKNIRHISSFRNSNSSNNKNDMNRNRMKLNDKVYCINKKNGNFPLKKKNLYTKIYLFEKEHELYKNKTKHLNNPNIVVSNNYIYFNDKIYGNVLKAPFYTNNKKKFRFNFGFFKKIKINNSTNENLYAASKSKNKENDKLCINKDNKMPNDSKNKINNKQGEMTILKKCKNTASSKKRMNKLYTREEMLFNSFKLESNTQNEQNKYRLVKNIKIYLSLINKIYCNNRKVNILYARYYFLKKKYSKVISILSLLNEHYSKISYFNKKKHMPAYKQNNPFIQNNFSSNDRNRNMKQEYLFYLNNQTDFTYEYLNIYMYYQSFYKLKEYKKSDYYKNVLNYIFLKCPIIPFNLFPFINL</sequence>
<evidence type="ECO:0000256" key="1">
    <source>
        <dbReference type="SAM" id="MobiDB-lite"/>
    </source>
</evidence>
<dbReference type="OMA" id="KYDRHKL"/>
<feature type="compositionally biased region" description="Polar residues" evidence="1">
    <location>
        <begin position="365"/>
        <end position="374"/>
    </location>
</feature>
<dbReference type="InterPro" id="IPR052098">
    <property type="entry name" value="Presynaptic_Scaffold_Bsn/Pclo"/>
</dbReference>
<dbReference type="PANTHER" id="PTHR14113">
    <property type="entry name" value="PICCOLO/BASSOON"/>
    <property type="match status" value="1"/>
</dbReference>
<dbReference type="EMBL" id="LT608261">
    <property type="protein sequence ID" value="SCM16491.1"/>
    <property type="molecule type" value="Genomic_DNA"/>
</dbReference>
<feature type="transmembrane region" description="Helical" evidence="2">
    <location>
        <begin position="211"/>
        <end position="229"/>
    </location>
</feature>
<feature type="compositionally biased region" description="Basic residues" evidence="1">
    <location>
        <begin position="2620"/>
        <end position="2631"/>
    </location>
</feature>
<dbReference type="GO" id="GO:0098882">
    <property type="term" value="F:structural constituent of presynaptic active zone"/>
    <property type="evidence" value="ECO:0007669"/>
    <property type="project" value="TreeGrafter"/>
</dbReference>
<keyword evidence="2" id="KW-0472">Membrane</keyword>
<protein>
    <submittedName>
        <fullName evidence="3">Uncharacterized protein</fullName>
    </submittedName>
</protein>
<reference evidence="6 8" key="1">
    <citation type="submission" date="2016-08" db="EMBL/GenBank/DDBJ databases">
        <authorList>
            <consortium name="Pathogen Informatics"/>
        </authorList>
    </citation>
    <scope>NUCLEOTIDE SEQUENCE [LARGE SCALE GENOMIC DNA]</scope>
    <source>
        <strain evidence="3 8">NK65 ny</strain>
        <strain evidence="5 7">NK65e</strain>
        <strain evidence="4 6">SP11 Antwerpcl1</strain>
    </source>
</reference>
<accession>A0A1C6X224</accession>
<organism evidence="3 8">
    <name type="scientific">Plasmodium berghei</name>
    <dbReference type="NCBI Taxonomy" id="5821"/>
    <lineage>
        <taxon>Eukaryota</taxon>
        <taxon>Sar</taxon>
        <taxon>Alveolata</taxon>
        <taxon>Apicomplexa</taxon>
        <taxon>Aconoidasida</taxon>
        <taxon>Haemosporida</taxon>
        <taxon>Plasmodiidae</taxon>
        <taxon>Plasmodium</taxon>
        <taxon>Plasmodium (Vinckeia)</taxon>
    </lineage>
</organism>
<evidence type="ECO:0000256" key="2">
    <source>
        <dbReference type="SAM" id="Phobius"/>
    </source>
</evidence>
<dbReference type="GO" id="GO:0035418">
    <property type="term" value="P:protein localization to synapse"/>
    <property type="evidence" value="ECO:0007669"/>
    <property type="project" value="TreeGrafter"/>
</dbReference>
<evidence type="ECO:0000313" key="4">
    <source>
        <dbReference type="EMBL" id="SCM16491.1"/>
    </source>
</evidence>